<proteinExistence type="predicted"/>
<reference evidence="1 2" key="1">
    <citation type="journal article" date="2015" name="Nature">
        <title>rRNA introns, odd ribosomes, and small enigmatic genomes across a large radiation of phyla.</title>
        <authorList>
            <person name="Brown C.T."/>
            <person name="Hug L.A."/>
            <person name="Thomas B.C."/>
            <person name="Sharon I."/>
            <person name="Castelle C.J."/>
            <person name="Singh A."/>
            <person name="Wilkins M.J."/>
            <person name="Williams K.H."/>
            <person name="Banfield J.F."/>
        </authorList>
    </citation>
    <scope>NUCLEOTIDE SEQUENCE [LARGE SCALE GENOMIC DNA]</scope>
</reference>
<evidence type="ECO:0000313" key="1">
    <source>
        <dbReference type="EMBL" id="KKS87548.1"/>
    </source>
</evidence>
<comment type="caution">
    <text evidence="1">The sequence shown here is derived from an EMBL/GenBank/DDBJ whole genome shotgun (WGS) entry which is preliminary data.</text>
</comment>
<organism evidence="1 2">
    <name type="scientific">Candidatus Gottesmanbacteria bacterium GW2011_GWB1_43_11</name>
    <dbReference type="NCBI Taxonomy" id="1618446"/>
    <lineage>
        <taxon>Bacteria</taxon>
        <taxon>Candidatus Gottesmaniibacteriota</taxon>
    </lineage>
</organism>
<gene>
    <name evidence="1" type="ORF">UV61_C0002G0269</name>
</gene>
<accession>A0A0G1FKV8</accession>
<dbReference type="AlphaFoldDB" id="A0A0G1FKV8"/>
<sequence>MSNEGSLKARKSPKFPESGIGIRLPIDAVILDNNLFATGRSNPDWDLDGRLVGYKCSMCPLANWSVPASDNSAQAWSALQAHVREKHKLWGQKPEGLRPTLYRVYMIFPGLAKPDPASKY</sequence>
<evidence type="ECO:0000313" key="2">
    <source>
        <dbReference type="Proteomes" id="UP000034050"/>
    </source>
</evidence>
<dbReference type="EMBL" id="LCFD01000002">
    <property type="protein sequence ID" value="KKS87548.1"/>
    <property type="molecule type" value="Genomic_DNA"/>
</dbReference>
<name>A0A0G1FKV8_9BACT</name>
<protein>
    <submittedName>
        <fullName evidence="1">Uncharacterized protein</fullName>
    </submittedName>
</protein>
<dbReference type="Proteomes" id="UP000034050">
    <property type="component" value="Unassembled WGS sequence"/>
</dbReference>